<evidence type="ECO:0000313" key="2">
    <source>
        <dbReference type="Proteomes" id="UP000271272"/>
    </source>
</evidence>
<evidence type="ECO:0000313" key="1">
    <source>
        <dbReference type="EMBL" id="RRD25150.1"/>
    </source>
</evidence>
<organism evidence="1 2">
    <name type="scientific">Actinomyces bowdenii</name>
    <dbReference type="NCBI Taxonomy" id="131109"/>
    <lineage>
        <taxon>Bacteria</taxon>
        <taxon>Bacillati</taxon>
        <taxon>Actinomycetota</taxon>
        <taxon>Actinomycetes</taxon>
        <taxon>Actinomycetales</taxon>
        <taxon>Actinomycetaceae</taxon>
        <taxon>Actinomyces</taxon>
    </lineage>
</organism>
<keyword evidence="2" id="KW-1185">Reference proteome</keyword>
<name>A0A3P1UUY7_9ACTO</name>
<dbReference type="EMBL" id="RQZC01000025">
    <property type="protein sequence ID" value="RRD25150.1"/>
    <property type="molecule type" value="Genomic_DNA"/>
</dbReference>
<dbReference type="GO" id="GO:0005829">
    <property type="term" value="C:cytosol"/>
    <property type="evidence" value="ECO:0007669"/>
    <property type="project" value="TreeGrafter"/>
</dbReference>
<dbReference type="Gene3D" id="3.40.50.1000">
    <property type="entry name" value="HAD superfamily/HAD-like"/>
    <property type="match status" value="1"/>
</dbReference>
<dbReference type="PANTHER" id="PTHR10000:SF25">
    <property type="entry name" value="PHOSPHATASE YKRA-RELATED"/>
    <property type="match status" value="1"/>
</dbReference>
<sequence length="285" mass="30209">MSGARASEPHLVLIDVDGTLMTYANELPASAARAVRRARRAGHRVYPTTGRSRAEMPAELLEVGFDGMIGGNGAYVESDGEVLLHESLSRQDCRAVVGWLADRGLEFYLETNAGLFASPGFRQAALPAIRAYIAGKGRADAESVTVEEVLPDLIDGADPVRDDVNKISYLLSGPEDLEAARRAFPALEHGSWGGRGHAPLFGDMRLAGVSKVRALEVLRERLGVPLARTVAVGDALVDLGMIEHCGVGVAMGNAHPSLKSAADLVTDDVEHDGLAAALERLALLD</sequence>
<dbReference type="SFLD" id="SFLDS00003">
    <property type="entry name" value="Haloacid_Dehalogenase"/>
    <property type="match status" value="1"/>
</dbReference>
<dbReference type="InterPro" id="IPR036412">
    <property type="entry name" value="HAD-like_sf"/>
</dbReference>
<dbReference type="PANTHER" id="PTHR10000">
    <property type="entry name" value="PHOSPHOSERINE PHOSPHATASE"/>
    <property type="match status" value="1"/>
</dbReference>
<dbReference type="GO" id="GO:0000287">
    <property type="term" value="F:magnesium ion binding"/>
    <property type="evidence" value="ECO:0007669"/>
    <property type="project" value="TreeGrafter"/>
</dbReference>
<dbReference type="SFLD" id="SFLDG01140">
    <property type="entry name" value="C2.B:_Phosphomannomutase_and_P"/>
    <property type="match status" value="1"/>
</dbReference>
<dbReference type="AlphaFoldDB" id="A0A3P1UUY7"/>
<dbReference type="OrthoDB" id="3180855at2"/>
<gene>
    <name evidence="1" type="ORF">EII10_10940</name>
</gene>
<dbReference type="GO" id="GO:0016791">
    <property type="term" value="F:phosphatase activity"/>
    <property type="evidence" value="ECO:0007669"/>
    <property type="project" value="TreeGrafter"/>
</dbReference>
<protein>
    <submittedName>
        <fullName evidence="1">Cof-type HAD-IIB family hydrolase</fullName>
    </submittedName>
</protein>
<reference evidence="1 2" key="1">
    <citation type="submission" date="2018-11" db="EMBL/GenBank/DDBJ databases">
        <title>Genomes From Bacteria Associated with the Canine Oral Cavity: a Test Case for Automated Genome-Based Taxonomic Assignment.</title>
        <authorList>
            <person name="Coil D.A."/>
            <person name="Jospin G."/>
            <person name="Darling A.E."/>
            <person name="Wallis C."/>
            <person name="Davis I.J."/>
            <person name="Harris S."/>
            <person name="Eisen J.A."/>
            <person name="Holcombe L.J."/>
            <person name="O'Flynn C."/>
        </authorList>
    </citation>
    <scope>NUCLEOTIDE SEQUENCE [LARGE SCALE GENOMIC DNA]</scope>
    <source>
        <strain evidence="1 2">OH5050</strain>
    </source>
</reference>
<dbReference type="RefSeq" id="WP_124934533.1">
    <property type="nucleotide sequence ID" value="NZ_RQZC01000025.1"/>
</dbReference>
<dbReference type="SUPFAM" id="SSF56784">
    <property type="entry name" value="HAD-like"/>
    <property type="match status" value="1"/>
</dbReference>
<dbReference type="InterPro" id="IPR000150">
    <property type="entry name" value="Cof"/>
</dbReference>
<proteinExistence type="predicted"/>
<dbReference type="Pfam" id="PF08282">
    <property type="entry name" value="Hydrolase_3"/>
    <property type="match status" value="1"/>
</dbReference>
<dbReference type="NCBIfam" id="TIGR00099">
    <property type="entry name" value="Cof-subfamily"/>
    <property type="match status" value="1"/>
</dbReference>
<dbReference type="InterPro" id="IPR023214">
    <property type="entry name" value="HAD_sf"/>
</dbReference>
<accession>A0A3P1UUY7</accession>
<comment type="caution">
    <text evidence="1">The sequence shown here is derived from an EMBL/GenBank/DDBJ whole genome shotgun (WGS) entry which is preliminary data.</text>
</comment>
<dbReference type="Gene3D" id="3.30.1240.10">
    <property type="match status" value="1"/>
</dbReference>
<keyword evidence="1" id="KW-0378">Hydrolase</keyword>
<dbReference type="Proteomes" id="UP000271272">
    <property type="component" value="Unassembled WGS sequence"/>
</dbReference>